<reference evidence="2 3" key="1">
    <citation type="submission" date="2021-03" db="EMBL/GenBank/DDBJ databases">
        <title>Genomic Encyclopedia of Type Strains, Phase IV (KMG-IV): sequencing the most valuable type-strain genomes for metagenomic binning, comparative biology and taxonomic classification.</title>
        <authorList>
            <person name="Goeker M."/>
        </authorList>
    </citation>
    <scope>NUCLEOTIDE SEQUENCE [LARGE SCALE GENOMIC DNA]</scope>
    <source>
        <strain evidence="2 3">DSM 6139</strain>
    </source>
</reference>
<keyword evidence="1" id="KW-1133">Transmembrane helix</keyword>
<keyword evidence="1" id="KW-0472">Membrane</keyword>
<protein>
    <recommendedName>
        <fullName evidence="4">CvpA family protein</fullName>
    </recommendedName>
</protein>
<keyword evidence="3" id="KW-1185">Reference proteome</keyword>
<evidence type="ECO:0000256" key="1">
    <source>
        <dbReference type="SAM" id="Phobius"/>
    </source>
</evidence>
<organism evidence="2 3">
    <name type="scientific">Youngiibacter multivorans</name>
    <dbReference type="NCBI Taxonomy" id="937251"/>
    <lineage>
        <taxon>Bacteria</taxon>
        <taxon>Bacillati</taxon>
        <taxon>Bacillota</taxon>
        <taxon>Clostridia</taxon>
        <taxon>Eubacteriales</taxon>
        <taxon>Clostridiaceae</taxon>
        <taxon>Youngiibacter</taxon>
    </lineage>
</organism>
<proteinExistence type="predicted"/>
<sequence length="65" mass="7333">MDFLIVILAVVAVIIALKFIKSAIKLIITLVIIFLVIRYLDQNGYIDLNSMLNQLGIVWNMILTA</sequence>
<dbReference type="Proteomes" id="UP001519271">
    <property type="component" value="Unassembled WGS sequence"/>
</dbReference>
<name>A0ABS4FZV3_9CLOT</name>
<comment type="caution">
    <text evidence="2">The sequence shown here is derived from an EMBL/GenBank/DDBJ whole genome shotgun (WGS) entry which is preliminary data.</text>
</comment>
<evidence type="ECO:0008006" key="4">
    <source>
        <dbReference type="Google" id="ProtNLM"/>
    </source>
</evidence>
<keyword evidence="1" id="KW-0812">Transmembrane</keyword>
<evidence type="ECO:0000313" key="3">
    <source>
        <dbReference type="Proteomes" id="UP001519271"/>
    </source>
</evidence>
<dbReference type="EMBL" id="JAGGKC010000001">
    <property type="protein sequence ID" value="MBP1917792.1"/>
    <property type="molecule type" value="Genomic_DNA"/>
</dbReference>
<dbReference type="RefSeq" id="WP_209458030.1">
    <property type="nucleotide sequence ID" value="NZ_JAGGKC010000001.1"/>
</dbReference>
<evidence type="ECO:0000313" key="2">
    <source>
        <dbReference type="EMBL" id="MBP1917792.1"/>
    </source>
</evidence>
<accession>A0ABS4FZV3</accession>
<feature type="transmembrane region" description="Helical" evidence="1">
    <location>
        <begin position="6"/>
        <end position="37"/>
    </location>
</feature>
<gene>
    <name evidence="2" type="ORF">J2Z34_000255</name>
</gene>